<dbReference type="Proteomes" id="UP001153719">
    <property type="component" value="Chromosome"/>
</dbReference>
<protein>
    <submittedName>
        <fullName evidence="1">Uncharacterized protein</fullName>
    </submittedName>
</protein>
<proteinExistence type="predicted"/>
<gene>
    <name evidence="1" type="ORF">NO713_02830</name>
</gene>
<reference evidence="1" key="1">
    <citation type="submission" date="2020-09" db="EMBL/GenBank/DDBJ databases">
        <authorList>
            <person name="Blom J."/>
        </authorList>
    </citation>
    <scope>NUCLEOTIDE SEQUENCE</scope>
    <source>
        <strain evidence="1">No.713</strain>
    </source>
</reference>
<sequence length="43" mass="5165">MEVMLLREERLNDDSLPYKRNDWSIILSALEMRSHGWKSAFLL</sequence>
<dbReference type="AlphaFoldDB" id="A0A9W4D6W9"/>
<dbReference type="EMBL" id="LR882967">
    <property type="protein sequence ID" value="CAD5955133.1"/>
    <property type="molecule type" value="Genomic_DNA"/>
</dbReference>
<name>A0A9W4D6W9_9CYAN</name>
<evidence type="ECO:0000313" key="2">
    <source>
        <dbReference type="Proteomes" id="UP001153719"/>
    </source>
</evidence>
<organism evidence="1 2">
    <name type="scientific">Planktothrix pseudagardhii</name>
    <dbReference type="NCBI Taxonomy" id="132604"/>
    <lineage>
        <taxon>Bacteria</taxon>
        <taxon>Bacillati</taxon>
        <taxon>Cyanobacteriota</taxon>
        <taxon>Cyanophyceae</taxon>
        <taxon>Oscillatoriophycideae</taxon>
        <taxon>Oscillatoriales</taxon>
        <taxon>Microcoleaceae</taxon>
        <taxon>Planktothrix</taxon>
    </lineage>
</organism>
<accession>A0A9W4D6W9</accession>
<dbReference type="KEGG" id="ppsu:NO713_02830"/>
<keyword evidence="2" id="KW-1185">Reference proteome</keyword>
<evidence type="ECO:0000313" key="1">
    <source>
        <dbReference type="EMBL" id="CAD5955133.1"/>
    </source>
</evidence>